<dbReference type="Proteomes" id="UP001189429">
    <property type="component" value="Unassembled WGS sequence"/>
</dbReference>
<feature type="non-terminal residue" evidence="2">
    <location>
        <position position="1"/>
    </location>
</feature>
<organism evidence="2 3">
    <name type="scientific">Prorocentrum cordatum</name>
    <dbReference type="NCBI Taxonomy" id="2364126"/>
    <lineage>
        <taxon>Eukaryota</taxon>
        <taxon>Sar</taxon>
        <taxon>Alveolata</taxon>
        <taxon>Dinophyceae</taxon>
        <taxon>Prorocentrales</taxon>
        <taxon>Prorocentraceae</taxon>
        <taxon>Prorocentrum</taxon>
    </lineage>
</organism>
<gene>
    <name evidence="2" type="ORF">PCOR1329_LOCUS33211</name>
</gene>
<reference evidence="2" key="1">
    <citation type="submission" date="2023-10" db="EMBL/GenBank/DDBJ databases">
        <authorList>
            <person name="Chen Y."/>
            <person name="Shah S."/>
            <person name="Dougan E. K."/>
            <person name="Thang M."/>
            <person name="Chan C."/>
        </authorList>
    </citation>
    <scope>NUCLEOTIDE SEQUENCE [LARGE SCALE GENOMIC DNA]</scope>
</reference>
<feature type="compositionally biased region" description="Basic and acidic residues" evidence="1">
    <location>
        <begin position="66"/>
        <end position="79"/>
    </location>
</feature>
<feature type="region of interest" description="Disordered" evidence="1">
    <location>
        <begin position="1"/>
        <end position="24"/>
    </location>
</feature>
<keyword evidence="3" id="KW-1185">Reference proteome</keyword>
<feature type="region of interest" description="Disordered" evidence="1">
    <location>
        <begin position="39"/>
        <end position="80"/>
    </location>
</feature>
<dbReference type="EMBL" id="CAUYUJ010013864">
    <property type="protein sequence ID" value="CAK0836837.1"/>
    <property type="molecule type" value="Genomic_DNA"/>
</dbReference>
<feature type="compositionally biased region" description="Acidic residues" evidence="1">
    <location>
        <begin position="47"/>
        <end position="65"/>
    </location>
</feature>
<proteinExistence type="predicted"/>
<feature type="compositionally biased region" description="Pro residues" evidence="1">
    <location>
        <begin position="1"/>
        <end position="16"/>
    </location>
</feature>
<evidence type="ECO:0000313" key="2">
    <source>
        <dbReference type="EMBL" id="CAK0836837.1"/>
    </source>
</evidence>
<protein>
    <submittedName>
        <fullName evidence="2">Uncharacterized protein</fullName>
    </submittedName>
</protein>
<sequence>ALPLTSPPPHGPPPRPVLHGGGASRAARAFLLEVSFRTRENKKAEWEEQEGEEEAEEEEEEEEEEKEGRNALPTEEKRSPHYSIQHFELAVVLLARLALTKSAATAAGGRENTCLHQG</sequence>
<evidence type="ECO:0000313" key="3">
    <source>
        <dbReference type="Proteomes" id="UP001189429"/>
    </source>
</evidence>
<comment type="caution">
    <text evidence="2">The sequence shown here is derived from an EMBL/GenBank/DDBJ whole genome shotgun (WGS) entry which is preliminary data.</text>
</comment>
<name>A0ABN9SWA8_9DINO</name>
<evidence type="ECO:0000256" key="1">
    <source>
        <dbReference type="SAM" id="MobiDB-lite"/>
    </source>
</evidence>
<accession>A0ABN9SWA8</accession>